<evidence type="ECO:0000313" key="1">
    <source>
        <dbReference type="EMBL" id="VVW50647.1"/>
    </source>
</evidence>
<proteinExistence type="predicted"/>
<protein>
    <submittedName>
        <fullName evidence="1">Uncharacterized protein</fullName>
    </submittedName>
</protein>
<sequence length="24" mass="2971">MKSQLFLYNHMRRAKEEIAYNVDN</sequence>
<dbReference type="EMBL" id="LR721784">
    <property type="protein sequence ID" value="VVW50647.1"/>
    <property type="molecule type" value="Genomic_DNA"/>
</dbReference>
<accession>A0A5K1EIZ9</accession>
<dbReference type="AlphaFoldDB" id="A0A5K1EIZ9"/>
<gene>
    <name evidence="1" type="ORF">NYM_LOCUS22677</name>
</gene>
<name>A0A5K1EIZ9_9MAGN</name>
<reference evidence="1" key="1">
    <citation type="submission" date="2019-09" db="EMBL/GenBank/DDBJ databases">
        <authorList>
            <person name="Zhang L."/>
        </authorList>
    </citation>
    <scope>NUCLEOTIDE SEQUENCE</scope>
</reference>
<organism evidence="1">
    <name type="scientific">Nymphaea colorata</name>
    <name type="common">pocket water lily</name>
    <dbReference type="NCBI Taxonomy" id="210225"/>
    <lineage>
        <taxon>Eukaryota</taxon>
        <taxon>Viridiplantae</taxon>
        <taxon>Streptophyta</taxon>
        <taxon>Embryophyta</taxon>
        <taxon>Tracheophyta</taxon>
        <taxon>Spermatophyta</taxon>
        <taxon>Magnoliopsida</taxon>
        <taxon>Nymphaeales</taxon>
        <taxon>Nymphaeaceae</taxon>
        <taxon>Nymphaea</taxon>
    </lineage>
</organism>